<evidence type="ECO:0000313" key="2">
    <source>
        <dbReference type="EMBL" id="RDG37963.1"/>
    </source>
</evidence>
<dbReference type="Proteomes" id="UP000253741">
    <property type="component" value="Unassembled WGS sequence"/>
</dbReference>
<sequence>MSHDDQAPAEIVFVAPGGATQSVQSPVAQVRLRAAGWRPRTELEALAARQDPTARAHLARAAAYQQRRDAEQAEREARFGVSAPVADSTRRIVPAPGDDNHAAAAADEDDARPPRGRKST</sequence>
<organism evidence="2 3">
    <name type="scientific">Streptomyces corynorhini</name>
    <dbReference type="NCBI Taxonomy" id="2282652"/>
    <lineage>
        <taxon>Bacteria</taxon>
        <taxon>Bacillati</taxon>
        <taxon>Actinomycetota</taxon>
        <taxon>Actinomycetes</taxon>
        <taxon>Kitasatosporales</taxon>
        <taxon>Streptomycetaceae</taxon>
        <taxon>Streptomyces</taxon>
    </lineage>
</organism>
<evidence type="ECO:0000313" key="3">
    <source>
        <dbReference type="Proteomes" id="UP000253741"/>
    </source>
</evidence>
<dbReference type="AlphaFoldDB" id="A0A370BDS8"/>
<proteinExistence type="predicted"/>
<accession>A0A370BDS8</accession>
<keyword evidence="3" id="KW-1185">Reference proteome</keyword>
<feature type="compositionally biased region" description="Basic and acidic residues" evidence="1">
    <location>
        <begin position="66"/>
        <end position="78"/>
    </location>
</feature>
<evidence type="ECO:0000256" key="1">
    <source>
        <dbReference type="SAM" id="MobiDB-lite"/>
    </source>
</evidence>
<protein>
    <submittedName>
        <fullName evidence="2">Uncharacterized protein</fullName>
    </submittedName>
</protein>
<name>A0A370BDS8_9ACTN</name>
<feature type="compositionally biased region" description="Low complexity" evidence="1">
    <location>
        <begin position="94"/>
        <end position="105"/>
    </location>
</feature>
<comment type="caution">
    <text evidence="2">The sequence shown here is derived from an EMBL/GenBank/DDBJ whole genome shotgun (WGS) entry which is preliminary data.</text>
</comment>
<gene>
    <name evidence="2" type="ORF">DVH02_11610</name>
</gene>
<reference evidence="2 3" key="1">
    <citation type="submission" date="2018-07" db="EMBL/GenBank/DDBJ databases">
        <title>Streptomyces species from bats.</title>
        <authorList>
            <person name="Dunlap C."/>
        </authorList>
    </citation>
    <scope>NUCLEOTIDE SEQUENCE [LARGE SCALE GENOMIC DNA]</scope>
    <source>
        <strain evidence="2 3">AC230</strain>
    </source>
</reference>
<dbReference type="RefSeq" id="WP_114623703.1">
    <property type="nucleotide sequence ID" value="NZ_QQNA01000080.1"/>
</dbReference>
<feature type="region of interest" description="Disordered" evidence="1">
    <location>
        <begin position="57"/>
        <end position="120"/>
    </location>
</feature>
<dbReference type="EMBL" id="QQNA01000080">
    <property type="protein sequence ID" value="RDG37963.1"/>
    <property type="molecule type" value="Genomic_DNA"/>
</dbReference>